<accession>A0ABQ3GAF9</accession>
<comment type="subcellular location">
    <subcellularLocation>
        <location evidence="1">Cell outer membrane</location>
    </subcellularLocation>
</comment>
<feature type="chain" id="PRO_5046494856" description="Outer membrane protein TolC" evidence="6">
    <location>
        <begin position="32"/>
        <end position="513"/>
    </location>
</feature>
<dbReference type="Proteomes" id="UP000626210">
    <property type="component" value="Unassembled WGS sequence"/>
</dbReference>
<evidence type="ECO:0008006" key="9">
    <source>
        <dbReference type="Google" id="ProtNLM"/>
    </source>
</evidence>
<evidence type="ECO:0000256" key="6">
    <source>
        <dbReference type="SAM" id="SignalP"/>
    </source>
</evidence>
<evidence type="ECO:0000256" key="3">
    <source>
        <dbReference type="ARBA" id="ARBA00022692"/>
    </source>
</evidence>
<dbReference type="RefSeq" id="WP_189689989.1">
    <property type="nucleotide sequence ID" value="NZ_BMYK01000026.1"/>
</dbReference>
<evidence type="ECO:0000256" key="5">
    <source>
        <dbReference type="ARBA" id="ARBA00023237"/>
    </source>
</evidence>
<reference evidence="8" key="1">
    <citation type="journal article" date="2019" name="Int. J. Syst. Evol. Microbiol.">
        <title>The Global Catalogue of Microorganisms (GCM) 10K type strain sequencing project: providing services to taxonomists for standard genome sequencing and annotation.</title>
        <authorList>
            <consortium name="The Broad Institute Genomics Platform"/>
            <consortium name="The Broad Institute Genome Sequencing Center for Infectious Disease"/>
            <person name="Wu L."/>
            <person name="Ma J."/>
        </authorList>
    </citation>
    <scope>NUCLEOTIDE SEQUENCE [LARGE SCALE GENOMIC DNA]</scope>
    <source>
        <strain evidence="8">KCTC 23314</strain>
    </source>
</reference>
<organism evidence="7 8">
    <name type="scientific">Pseudorhodoferax aquiterrae</name>
    <dbReference type="NCBI Taxonomy" id="747304"/>
    <lineage>
        <taxon>Bacteria</taxon>
        <taxon>Pseudomonadati</taxon>
        <taxon>Pseudomonadota</taxon>
        <taxon>Betaproteobacteria</taxon>
        <taxon>Burkholderiales</taxon>
        <taxon>Comamonadaceae</taxon>
    </lineage>
</organism>
<evidence type="ECO:0000256" key="4">
    <source>
        <dbReference type="ARBA" id="ARBA00023136"/>
    </source>
</evidence>
<keyword evidence="4" id="KW-0472">Membrane</keyword>
<comment type="caution">
    <text evidence="7">The sequence shown here is derived from an EMBL/GenBank/DDBJ whole genome shotgun (WGS) entry which is preliminary data.</text>
</comment>
<keyword evidence="5" id="KW-0998">Cell outer membrane</keyword>
<protein>
    <recommendedName>
        <fullName evidence="9">Outer membrane protein TolC</fullName>
    </recommendedName>
</protein>
<keyword evidence="3" id="KW-0812">Transmembrane</keyword>
<dbReference type="EMBL" id="BMYK01000026">
    <property type="protein sequence ID" value="GHC98427.1"/>
    <property type="molecule type" value="Genomic_DNA"/>
</dbReference>
<evidence type="ECO:0000313" key="8">
    <source>
        <dbReference type="Proteomes" id="UP000626210"/>
    </source>
</evidence>
<keyword evidence="6" id="KW-0732">Signal</keyword>
<keyword evidence="2" id="KW-1134">Transmembrane beta strand</keyword>
<name>A0ABQ3GAF9_9BURK</name>
<dbReference type="Gene3D" id="1.20.1600.10">
    <property type="entry name" value="Outer membrane efflux proteins (OEP)"/>
    <property type="match status" value="1"/>
</dbReference>
<sequence>MPPERILQAAPYRALIAAAAAFALTACSSIAPRPLTASELQPSTGADRAAGRAGVEPLSGNALTLSEALARALKYNLDRRAKMMEEALALNQLEIGKYDMLPRLLAQAGYQTRSNDRISESRNADDGSLSPSRFISQDRTHHLLGLDFSWSLLDVGMGYYGSKQQADRVLIATERRRKAMHVLMQDVRTAYWRAASAQKLRGDVERTLAMAEEALGDARKAEQERVRNPLDALRYQRQLLENMRLLEYIDQELGAAHLELASLINAPLDQPLRIADAQPEIKDDGLAGVPVQRLEEIALENNADLREQHYNGRIAREEVRRSMLRLFPNLSFNYGVKYDSDSYLVNRHWNEAGIQLSFNLFNLLTGPAQVKLSEAGVALADQRRIAMQMAVVTQVHLARLQVLNARSQFSRADAIYAADQRIAEHVRNREAAQAQSKLDRVGNDTAAILSLLRRYQALAQVQAAESKLAANLGLEPRIGNTDELGLAALTEQIQIAAPNWLQVTAPQGAAVQR</sequence>
<dbReference type="PANTHER" id="PTHR30026">
    <property type="entry name" value="OUTER MEMBRANE PROTEIN TOLC"/>
    <property type="match status" value="1"/>
</dbReference>
<evidence type="ECO:0000256" key="2">
    <source>
        <dbReference type="ARBA" id="ARBA00022452"/>
    </source>
</evidence>
<dbReference type="SUPFAM" id="SSF56954">
    <property type="entry name" value="Outer membrane efflux proteins (OEP)"/>
    <property type="match status" value="1"/>
</dbReference>
<keyword evidence="8" id="KW-1185">Reference proteome</keyword>
<gene>
    <name evidence="7" type="ORF">GCM10007320_54110</name>
</gene>
<dbReference type="InterPro" id="IPR051906">
    <property type="entry name" value="TolC-like"/>
</dbReference>
<dbReference type="PANTHER" id="PTHR30026:SF20">
    <property type="entry name" value="OUTER MEMBRANE PROTEIN TOLC"/>
    <property type="match status" value="1"/>
</dbReference>
<evidence type="ECO:0000256" key="1">
    <source>
        <dbReference type="ARBA" id="ARBA00004442"/>
    </source>
</evidence>
<feature type="signal peptide" evidence="6">
    <location>
        <begin position="1"/>
        <end position="31"/>
    </location>
</feature>
<dbReference type="PROSITE" id="PS51257">
    <property type="entry name" value="PROKAR_LIPOPROTEIN"/>
    <property type="match status" value="1"/>
</dbReference>
<evidence type="ECO:0000313" key="7">
    <source>
        <dbReference type="EMBL" id="GHC98427.1"/>
    </source>
</evidence>
<proteinExistence type="predicted"/>